<keyword evidence="1" id="KW-0472">Membrane</keyword>
<evidence type="ECO:0000313" key="2">
    <source>
        <dbReference type="EMBL" id="ODS01542.1"/>
    </source>
</evidence>
<keyword evidence="1" id="KW-0812">Transmembrane</keyword>
<evidence type="ECO:0000313" key="3">
    <source>
        <dbReference type="Proteomes" id="UP000095042"/>
    </source>
</evidence>
<name>A0A1E3W7R0_9HYPH</name>
<feature type="transmembrane region" description="Helical" evidence="1">
    <location>
        <begin position="26"/>
        <end position="47"/>
    </location>
</feature>
<dbReference type="EMBL" id="LPWD01000426">
    <property type="protein sequence ID" value="ODS01542.1"/>
    <property type="molecule type" value="Genomic_DNA"/>
</dbReference>
<dbReference type="RefSeq" id="WP_069624841.1">
    <property type="nucleotide sequence ID" value="NZ_LPWD01000426.1"/>
</dbReference>
<evidence type="ECO:0008006" key="4">
    <source>
        <dbReference type="Google" id="ProtNLM"/>
    </source>
</evidence>
<evidence type="ECO:0000256" key="1">
    <source>
        <dbReference type="SAM" id="Phobius"/>
    </source>
</evidence>
<reference evidence="2 3" key="1">
    <citation type="journal article" date="2016" name="Environ. Microbiol.">
        <title>New Methyloceanibacter diversity from North Sea sediments includes methanotroph containing solely the soluble methane monooxygenase.</title>
        <authorList>
            <person name="Vekeman B."/>
            <person name="Kerckhof F.M."/>
            <person name="Cremers G."/>
            <person name="de Vos P."/>
            <person name="Vandamme P."/>
            <person name="Boon N."/>
            <person name="Op den Camp H.J."/>
            <person name="Heylen K."/>
        </authorList>
    </citation>
    <scope>NUCLEOTIDE SEQUENCE [LARGE SCALE GENOMIC DNA]</scope>
    <source>
        <strain evidence="2 3">R-67177</strain>
    </source>
</reference>
<proteinExistence type="predicted"/>
<dbReference type="Proteomes" id="UP000095042">
    <property type="component" value="Unassembled WGS sequence"/>
</dbReference>
<dbReference type="AlphaFoldDB" id="A0A1E3W7R0"/>
<protein>
    <recommendedName>
        <fullName evidence="4">Zinc ribbon domain-containing protein</fullName>
    </recommendedName>
</protein>
<sequence length="136" mass="14984">MEILIVLWLGLAVAIGAIASNKGRNFFGWFLLSLLLSPLIAGVLLAAAGSKQTSVPSASAHGWSCVHCAEPIRIEAKICPHCRSTLPEVDPRVLELYPQMHGNFRYRRQPDGSVLMATPSGARRFANWNEFWRAVN</sequence>
<dbReference type="OrthoDB" id="256753at2"/>
<keyword evidence="1" id="KW-1133">Transmembrane helix</keyword>
<accession>A0A1E3W7R0</accession>
<gene>
    <name evidence="2" type="ORF">AUC71_03100</name>
</gene>
<comment type="caution">
    <text evidence="2">The sequence shown here is derived from an EMBL/GenBank/DDBJ whole genome shotgun (WGS) entry which is preliminary data.</text>
</comment>
<organism evidence="2 3">
    <name type="scientific">Methyloceanibacter marginalis</name>
    <dbReference type="NCBI Taxonomy" id="1774971"/>
    <lineage>
        <taxon>Bacteria</taxon>
        <taxon>Pseudomonadati</taxon>
        <taxon>Pseudomonadota</taxon>
        <taxon>Alphaproteobacteria</taxon>
        <taxon>Hyphomicrobiales</taxon>
        <taxon>Hyphomicrobiaceae</taxon>
        <taxon>Methyloceanibacter</taxon>
    </lineage>
</organism>
<keyword evidence="3" id="KW-1185">Reference proteome</keyword>